<organism evidence="1 2">
    <name type="scientific">Candidatus Symbiobacter mobilis CR</name>
    <dbReference type="NCBI Taxonomy" id="946483"/>
    <lineage>
        <taxon>Bacteria</taxon>
        <taxon>Pseudomonadati</taxon>
        <taxon>Pseudomonadota</taxon>
        <taxon>Betaproteobacteria</taxon>
        <taxon>Burkholderiales</taxon>
        <taxon>Comamonadaceae</taxon>
    </lineage>
</organism>
<dbReference type="HOGENOM" id="CLU_108958_0_0_4"/>
<dbReference type="NCBIfam" id="TIGR02563">
    <property type="entry name" value="cas_Csy4"/>
    <property type="match status" value="1"/>
</dbReference>
<dbReference type="Proteomes" id="UP000017184">
    <property type="component" value="Chromosome"/>
</dbReference>
<dbReference type="KEGG" id="cbx:Cenrod_2213"/>
<dbReference type="STRING" id="946483.Cenrod_2213"/>
<evidence type="ECO:0000313" key="1">
    <source>
        <dbReference type="EMBL" id="AGX88280.1"/>
    </source>
</evidence>
<dbReference type="GO" id="GO:0043571">
    <property type="term" value="P:maintenance of CRISPR repeat elements"/>
    <property type="evidence" value="ECO:0007669"/>
    <property type="project" value="InterPro"/>
</dbReference>
<dbReference type="GO" id="GO:0004519">
    <property type="term" value="F:endonuclease activity"/>
    <property type="evidence" value="ECO:0007669"/>
    <property type="project" value="InterPro"/>
</dbReference>
<dbReference type="eggNOG" id="ENOG5032RVU">
    <property type="taxonomic scope" value="Bacteria"/>
</dbReference>
<proteinExistence type="predicted"/>
<dbReference type="CDD" id="cd09739">
    <property type="entry name" value="Cas6_I-F"/>
    <property type="match status" value="1"/>
</dbReference>
<dbReference type="EMBL" id="CP004885">
    <property type="protein sequence ID" value="AGX88280.1"/>
    <property type="molecule type" value="Genomic_DNA"/>
</dbReference>
<dbReference type="RefSeq" id="WP_022775596.1">
    <property type="nucleotide sequence ID" value="NC_022576.1"/>
</dbReference>
<gene>
    <name evidence="1" type="ORF">Cenrod_2213</name>
</gene>
<dbReference type="Gene3D" id="3.30.70.2540">
    <property type="entry name" value="CRISPR-associated endoribonuclease Cas6/Csy4"/>
    <property type="match status" value="1"/>
</dbReference>
<keyword evidence="2" id="KW-1185">Reference proteome</keyword>
<protein>
    <submittedName>
        <fullName evidence="1">CRISPR-associated protein Csy4</fullName>
    </submittedName>
</protein>
<evidence type="ECO:0000313" key="2">
    <source>
        <dbReference type="Proteomes" id="UP000017184"/>
    </source>
</evidence>
<dbReference type="AlphaFoldDB" id="U5NAD5"/>
<reference evidence="1 2" key="1">
    <citation type="journal article" date="2013" name="Genome Biol.">
        <title>Genomic analysis reveals key aspects of prokaryotic symbiosis in the phototrophic consortium "Chlorochromatium aggregatum".</title>
        <authorList>
            <person name="Liu Z."/>
            <person name="Muller J."/>
            <person name="Li T."/>
            <person name="Alvey R.M."/>
            <person name="Vogl K."/>
            <person name="Frigaard N.U."/>
            <person name="Rockwell N.C."/>
            <person name="Boyd E.S."/>
            <person name="Tomsho L.P."/>
            <person name="Schuster S.C."/>
            <person name="Henke P."/>
            <person name="Rohde M."/>
            <person name="Overmann J."/>
            <person name="Bryant D.A."/>
        </authorList>
    </citation>
    <scope>NUCLEOTIDE SEQUENCE [LARGE SCALE GENOMIC DNA]</scope>
    <source>
        <strain evidence="1">CR</strain>
    </source>
</reference>
<dbReference type="InterPro" id="IPR013396">
    <property type="entry name" value="CRISPR-assoc_prot_Csy4"/>
</dbReference>
<sequence>MTTLSHYVNMDVRPDGDFPSSQLMGALYVRLHRALVAHGAGDIGVCFPAHNEHWLGNRMRLHGSAEALGKLMGVDWLQGMRDHLDLTPVSPVPDQMGYRQVKRVQPQSSPERLRRRLMLRHKLTAEEAAERIPDTVAQLVALPSVFVRSSSTGQSFRLFVCHGPLTPEPKEGGFSTYGLSLGGAVPWF</sequence>
<name>U5NAD5_9BURK</name>
<dbReference type="InterPro" id="IPR042564">
    <property type="entry name" value="CRISPR-Cas6/Csy4_sf"/>
</dbReference>
<accession>U5NAD5</accession>
<dbReference type="Pfam" id="PF09618">
    <property type="entry name" value="Cas_Csy4"/>
    <property type="match status" value="1"/>
</dbReference>